<gene>
    <name evidence="10" type="ORF">ALECFALPRED_008114</name>
</gene>
<sequence length="793" mass="84704">MTGIKTTVAKSHDVKDAALNLNVKAYEVRRTLAAVWDVEPTRAQPPAPEATFSLDMKNESSESVVGEIDERVLVDKIHFAPGGKYRSIVKLFLHYEFQKPGSWAMGTGWLIRPDIFVTAGHCSYDWSHKLGRATEVKAYIGYDGHRSEKDPNVQFRHVKRIVTTEGWVKTRGQKSFDVSFMQVDTPFTGITPVRFEETPSQGNLLLGVVGYPGDMSDKETGEKGAHMYEMFLPTEFDLSTQADTMLEYQIDTYGGNSGSPVLRQHDLVSIGAHVYGGTFNSASVIGKYGNPYGDYIAAFGLPLPNNALNLIPVTGNTAISAPVPSGFGSSIPGSMAVTGHNGETRQASRTQHTTQAQYASRAPVTPQTQPRSQHQRHTSAMTKLIQNGGLAQGRSLTGKSPLNEADEEGFMDVLRTVASALPIGLGLIGGGPIGALAGFALNAASKITTESMVTESAMDASAIHEGSMERAILAEATLSALQSAELHPDLEESIFSDMKKTVMDALPVIRKAAPHVMGAMMEPALKIALDSLHNYNQKAASGAESFEAASAEPFRSTALYSSAIDQPADHQAEAFLDHLQSSLQQNLQESAMDGDSEEGFFDLIKAGARLAGKGVLAAAKHGLPILADVLKEAGGAEAFEDPPSLGPAAHLLTADPLAQRALVADAALKAVMMVPPEQLQEEGFFDFVGTALQTIAPVAMKFAPLVAGAIHPTIGKIVSGVLNQGSAFPGESTNFRNAIPRLAATQGLSTKRSLHSLRAGSAHGNQRRSRFEQSGTSKSEYGPNMRLGRQLAK</sequence>
<evidence type="ECO:0000256" key="8">
    <source>
        <dbReference type="SAM" id="MobiDB-lite"/>
    </source>
</evidence>
<comment type="caution">
    <text evidence="10">The sequence shown here is derived from an EMBL/GenBank/DDBJ whole genome shotgun (WGS) entry which is preliminary data.</text>
</comment>
<evidence type="ECO:0000256" key="4">
    <source>
        <dbReference type="ARBA" id="ARBA00022729"/>
    </source>
</evidence>
<dbReference type="PANTHER" id="PTHR15462">
    <property type="entry name" value="SERINE PROTEASE"/>
    <property type="match status" value="1"/>
</dbReference>
<organism evidence="10 11">
    <name type="scientific">Alectoria fallacina</name>
    <dbReference type="NCBI Taxonomy" id="1903189"/>
    <lineage>
        <taxon>Eukaryota</taxon>
        <taxon>Fungi</taxon>
        <taxon>Dikarya</taxon>
        <taxon>Ascomycota</taxon>
        <taxon>Pezizomycotina</taxon>
        <taxon>Lecanoromycetes</taxon>
        <taxon>OSLEUM clade</taxon>
        <taxon>Lecanoromycetidae</taxon>
        <taxon>Lecanorales</taxon>
        <taxon>Lecanorineae</taxon>
        <taxon>Parmeliaceae</taxon>
        <taxon>Alectoria</taxon>
    </lineage>
</organism>
<feature type="region of interest" description="Disordered" evidence="8">
    <location>
        <begin position="757"/>
        <end position="793"/>
    </location>
</feature>
<dbReference type="GO" id="GO:0004252">
    <property type="term" value="F:serine-type endopeptidase activity"/>
    <property type="evidence" value="ECO:0007669"/>
    <property type="project" value="InterPro"/>
</dbReference>
<protein>
    <recommendedName>
        <fullName evidence="7">Serine protease</fullName>
        <ecNumber evidence="7">3.4.21.-</ecNumber>
    </recommendedName>
</protein>
<keyword evidence="5 7" id="KW-0378">Hydrolase</keyword>
<dbReference type="PRINTS" id="PR00839">
    <property type="entry name" value="V8PROTEASE"/>
</dbReference>
<keyword evidence="4" id="KW-0732">Signal</keyword>
<keyword evidence="6 7" id="KW-0720">Serine protease</keyword>
<dbReference type="EMBL" id="CAJPDR010000055">
    <property type="protein sequence ID" value="CAF9912430.1"/>
    <property type="molecule type" value="Genomic_DNA"/>
</dbReference>
<accession>A0A8H3I9H4</accession>
<dbReference type="InterPro" id="IPR050966">
    <property type="entry name" value="Glutamyl_endopeptidase"/>
</dbReference>
<evidence type="ECO:0000259" key="9">
    <source>
        <dbReference type="Pfam" id="PF00089"/>
    </source>
</evidence>
<dbReference type="Pfam" id="PF00089">
    <property type="entry name" value="Trypsin"/>
    <property type="match status" value="1"/>
</dbReference>
<keyword evidence="11" id="KW-1185">Reference proteome</keyword>
<evidence type="ECO:0000256" key="6">
    <source>
        <dbReference type="ARBA" id="ARBA00022825"/>
    </source>
</evidence>
<dbReference type="Gene3D" id="2.40.10.10">
    <property type="entry name" value="Trypsin-like serine proteases"/>
    <property type="match status" value="2"/>
</dbReference>
<keyword evidence="3 7" id="KW-0645">Protease</keyword>
<evidence type="ECO:0000256" key="3">
    <source>
        <dbReference type="ARBA" id="ARBA00022670"/>
    </source>
</evidence>
<feature type="domain" description="Peptidase S1" evidence="9">
    <location>
        <begin position="105"/>
        <end position="277"/>
    </location>
</feature>
<evidence type="ECO:0000313" key="11">
    <source>
        <dbReference type="Proteomes" id="UP000664203"/>
    </source>
</evidence>
<dbReference type="SUPFAM" id="SSF50494">
    <property type="entry name" value="Trypsin-like serine proteases"/>
    <property type="match status" value="1"/>
</dbReference>
<feature type="compositionally biased region" description="Polar residues" evidence="8">
    <location>
        <begin position="365"/>
        <end position="379"/>
    </location>
</feature>
<dbReference type="InterPro" id="IPR009003">
    <property type="entry name" value="Peptidase_S1_PA"/>
</dbReference>
<proteinExistence type="inferred from homology"/>
<dbReference type="PANTHER" id="PTHR15462:SF8">
    <property type="entry name" value="SERINE PROTEASE"/>
    <property type="match status" value="1"/>
</dbReference>
<dbReference type="GO" id="GO:0006508">
    <property type="term" value="P:proteolysis"/>
    <property type="evidence" value="ECO:0007669"/>
    <property type="project" value="UniProtKB-KW"/>
</dbReference>
<feature type="region of interest" description="Disordered" evidence="8">
    <location>
        <begin position="337"/>
        <end position="379"/>
    </location>
</feature>
<dbReference type="InterPro" id="IPR001254">
    <property type="entry name" value="Trypsin_dom"/>
</dbReference>
<dbReference type="PROSITE" id="PS00134">
    <property type="entry name" value="TRYPSIN_HIS"/>
    <property type="match status" value="1"/>
</dbReference>
<name>A0A8H3I9H4_9LECA</name>
<evidence type="ECO:0000256" key="2">
    <source>
        <dbReference type="ARBA" id="ARBA00008764"/>
    </source>
</evidence>
<comment type="similarity">
    <text evidence="2 7">Belongs to the peptidase S1B family.</text>
</comment>
<feature type="compositionally biased region" description="Polar residues" evidence="8">
    <location>
        <begin position="344"/>
        <end position="358"/>
    </location>
</feature>
<dbReference type="EC" id="3.4.21.-" evidence="7"/>
<dbReference type="InterPro" id="IPR018114">
    <property type="entry name" value="TRYPSIN_HIS"/>
</dbReference>
<reference evidence="10" key="1">
    <citation type="submission" date="2021-03" db="EMBL/GenBank/DDBJ databases">
        <authorList>
            <person name="Tagirdzhanova G."/>
        </authorList>
    </citation>
    <scope>NUCLEOTIDE SEQUENCE</scope>
</reference>
<dbReference type="InterPro" id="IPR008256">
    <property type="entry name" value="Peptidase_S1B"/>
</dbReference>
<evidence type="ECO:0000313" key="10">
    <source>
        <dbReference type="EMBL" id="CAF9912430.1"/>
    </source>
</evidence>
<evidence type="ECO:0000256" key="1">
    <source>
        <dbReference type="ARBA" id="ARBA00007664"/>
    </source>
</evidence>
<dbReference type="Proteomes" id="UP000664203">
    <property type="component" value="Unassembled WGS sequence"/>
</dbReference>
<dbReference type="InterPro" id="IPR043504">
    <property type="entry name" value="Peptidase_S1_PA_chymotrypsin"/>
</dbReference>
<dbReference type="AlphaFoldDB" id="A0A8H3I9H4"/>
<evidence type="ECO:0000256" key="7">
    <source>
        <dbReference type="RuleBase" id="RU004296"/>
    </source>
</evidence>
<comment type="similarity">
    <text evidence="1">Belongs to the peptidase S1 family.</text>
</comment>
<dbReference type="OrthoDB" id="3693942at2759"/>
<evidence type="ECO:0000256" key="5">
    <source>
        <dbReference type="ARBA" id="ARBA00022801"/>
    </source>
</evidence>